<feature type="compositionally biased region" description="Pro residues" evidence="1">
    <location>
        <begin position="91"/>
        <end position="101"/>
    </location>
</feature>
<dbReference type="PANTHER" id="PTHR16038:SF4">
    <property type="entry name" value="WD REPEAT-CONTAINING PROTEIN 74"/>
    <property type="match status" value="1"/>
</dbReference>
<dbReference type="InterPro" id="IPR015943">
    <property type="entry name" value="WD40/YVTN_repeat-like_dom_sf"/>
</dbReference>
<dbReference type="GO" id="GO:0005730">
    <property type="term" value="C:nucleolus"/>
    <property type="evidence" value="ECO:0007669"/>
    <property type="project" value="InterPro"/>
</dbReference>
<feature type="compositionally biased region" description="Basic and acidic residues" evidence="1">
    <location>
        <begin position="24"/>
        <end position="33"/>
    </location>
</feature>
<reference evidence="2" key="1">
    <citation type="submission" date="2020-03" db="EMBL/GenBank/DDBJ databases">
        <title>Melopsittacus undulatus (budgerigar) genome, bMelUnd1, maternal haplotype with Z.</title>
        <authorList>
            <person name="Gedman G."/>
            <person name="Mountcastle J."/>
            <person name="Haase B."/>
            <person name="Formenti G."/>
            <person name="Wright T."/>
            <person name="Apodaca J."/>
            <person name="Pelan S."/>
            <person name="Chow W."/>
            <person name="Rhie A."/>
            <person name="Howe K."/>
            <person name="Fedrigo O."/>
            <person name="Jarvis E.D."/>
        </authorList>
    </citation>
    <scope>NUCLEOTIDE SEQUENCE [LARGE SCALE GENOMIC DNA]</scope>
</reference>
<dbReference type="Gene3D" id="2.130.10.10">
    <property type="entry name" value="YVTN repeat-like/Quinoprotein amine dehydrogenase"/>
    <property type="match status" value="1"/>
</dbReference>
<dbReference type="PRINTS" id="PR01217">
    <property type="entry name" value="PRICHEXTENSN"/>
</dbReference>
<feature type="region of interest" description="Disordered" evidence="1">
    <location>
        <begin position="242"/>
        <end position="274"/>
    </location>
</feature>
<feature type="compositionally biased region" description="Pro residues" evidence="1">
    <location>
        <begin position="41"/>
        <end position="78"/>
    </location>
</feature>
<evidence type="ECO:0000313" key="2">
    <source>
        <dbReference type="Ensembl" id="ENSMUNP00000024536.1"/>
    </source>
</evidence>
<reference evidence="2" key="2">
    <citation type="submission" date="2025-08" db="UniProtKB">
        <authorList>
            <consortium name="Ensembl"/>
        </authorList>
    </citation>
    <scope>IDENTIFICATION</scope>
</reference>
<evidence type="ECO:0000256" key="1">
    <source>
        <dbReference type="SAM" id="MobiDB-lite"/>
    </source>
</evidence>
<feature type="compositionally biased region" description="Pro residues" evidence="1">
    <location>
        <begin position="191"/>
        <end position="200"/>
    </location>
</feature>
<dbReference type="GO" id="GO:0030687">
    <property type="term" value="C:preribosome, large subunit precursor"/>
    <property type="evidence" value="ECO:0007669"/>
    <property type="project" value="TreeGrafter"/>
</dbReference>
<organism evidence="2 3">
    <name type="scientific">Melopsittacus undulatus</name>
    <name type="common">Budgerigar</name>
    <name type="synonym">Psittacus undulatus</name>
    <dbReference type="NCBI Taxonomy" id="13146"/>
    <lineage>
        <taxon>Eukaryota</taxon>
        <taxon>Metazoa</taxon>
        <taxon>Chordata</taxon>
        <taxon>Craniata</taxon>
        <taxon>Vertebrata</taxon>
        <taxon>Euteleostomi</taxon>
        <taxon>Archelosauria</taxon>
        <taxon>Archosauria</taxon>
        <taxon>Dinosauria</taxon>
        <taxon>Saurischia</taxon>
        <taxon>Theropoda</taxon>
        <taxon>Coelurosauria</taxon>
        <taxon>Aves</taxon>
        <taxon>Neognathae</taxon>
        <taxon>Neoaves</taxon>
        <taxon>Telluraves</taxon>
        <taxon>Australaves</taxon>
        <taxon>Psittaciformes</taxon>
        <taxon>Psittaculidae</taxon>
        <taxon>Melopsittacus</taxon>
    </lineage>
</organism>
<reference evidence="2" key="3">
    <citation type="submission" date="2025-09" db="UniProtKB">
        <authorList>
            <consortium name="Ensembl"/>
        </authorList>
    </citation>
    <scope>IDENTIFICATION</scope>
</reference>
<evidence type="ECO:0000313" key="3">
    <source>
        <dbReference type="Proteomes" id="UP000694405"/>
    </source>
</evidence>
<feature type="compositionally biased region" description="Pro residues" evidence="1">
    <location>
        <begin position="258"/>
        <end position="273"/>
    </location>
</feature>
<feature type="compositionally biased region" description="Low complexity" evidence="1">
    <location>
        <begin position="247"/>
        <end position="257"/>
    </location>
</feature>
<dbReference type="InterPro" id="IPR001680">
    <property type="entry name" value="WD40_rpt"/>
</dbReference>
<dbReference type="InterPro" id="IPR036322">
    <property type="entry name" value="WD40_repeat_dom_sf"/>
</dbReference>
<protein>
    <submittedName>
        <fullName evidence="2">Uncharacterized protein</fullName>
    </submittedName>
</protein>
<dbReference type="InterPro" id="IPR037379">
    <property type="entry name" value="WDR74/Nsa1"/>
</dbReference>
<dbReference type="SUPFAM" id="SSF50978">
    <property type="entry name" value="WD40 repeat-like"/>
    <property type="match status" value="1"/>
</dbReference>
<dbReference type="PANTHER" id="PTHR16038">
    <property type="entry name" value="NOP SEVEN ASSOCIATED PROTEIN 1"/>
    <property type="match status" value="1"/>
</dbReference>
<feature type="compositionally biased region" description="Pro residues" evidence="1">
    <location>
        <begin position="139"/>
        <end position="183"/>
    </location>
</feature>
<accession>A0A8V5GLU1</accession>
<feature type="compositionally biased region" description="Pro residues" evidence="1">
    <location>
        <begin position="395"/>
        <end position="409"/>
    </location>
</feature>
<feature type="region of interest" description="Disordered" evidence="1">
    <location>
        <begin position="1"/>
        <end position="230"/>
    </location>
</feature>
<feature type="region of interest" description="Disordered" evidence="1">
    <location>
        <begin position="395"/>
        <end position="440"/>
    </location>
</feature>
<dbReference type="Ensembl" id="ENSMUNT00000034239.1">
    <property type="protein sequence ID" value="ENSMUNP00000024536.1"/>
    <property type="gene ID" value="ENSMUNG00000022186.1"/>
</dbReference>
<sequence>MRQDPAQPHRVGTSGRENGLKVWDLQRPKEPLFRAKNVSEAPPPTAPPPPREPRPLPGAHPPSLQPLPLQPLPHPGAPPTSWSPAHILQPRPRPVAPPLQPLPHTTAPRPPCSPSPIPGAPPPSLELLPHHCSPAPIIGAPPPTAPTPTCSPAPNPIATPPSVEPRPHPVAPPPPLQPLPLQPHPHSCSPSPQPGSPSPLQPRLCSPSPSHVAPPPLSPSHPLQPLPHPCTHPCSPSPTYPFPPFIPSSQPIPSHSPSSPPPITSPTTSPLPPVRNDWLDLRVPIWDRDLQFLPGSGCIVTCTAHRQVRVYDPKSPQRRPVLEATHGEAPLTALAVGFEGVNGRRVLRCLKGVSGGVRGLQCHPQTQLVASCGLDRFLRLHHLGEGRLCHKVTFDPPPKSSYDPEPPPAVEVKEEDELWDSLETVPTPQKRGKKRKIQEG</sequence>
<dbReference type="SMART" id="SM00320">
    <property type="entry name" value="WD40"/>
    <property type="match status" value="2"/>
</dbReference>
<dbReference type="AlphaFoldDB" id="A0A8V5GLU1"/>
<feature type="compositionally biased region" description="Pro residues" evidence="1">
    <location>
        <begin position="212"/>
        <end position="230"/>
    </location>
</feature>
<name>A0A8V5GLU1_MELUD</name>
<dbReference type="Proteomes" id="UP000694405">
    <property type="component" value="Chromosome 22"/>
</dbReference>
<dbReference type="GO" id="GO:0042273">
    <property type="term" value="P:ribosomal large subunit biogenesis"/>
    <property type="evidence" value="ECO:0007669"/>
    <property type="project" value="InterPro"/>
</dbReference>
<feature type="compositionally biased region" description="Pro residues" evidence="1">
    <location>
        <begin position="108"/>
        <end position="124"/>
    </location>
</feature>
<keyword evidence="3" id="KW-1185">Reference proteome</keyword>
<proteinExistence type="predicted"/>
<feature type="compositionally biased region" description="Basic residues" evidence="1">
    <location>
        <begin position="430"/>
        <end position="440"/>
    </location>
</feature>